<dbReference type="OrthoDB" id="8636921at2"/>
<evidence type="ECO:0000313" key="1">
    <source>
        <dbReference type="EMBL" id="CCJ54134.1"/>
    </source>
</evidence>
<accession>A0A0C6P2X7</accession>
<organism evidence="1 2">
    <name type="scientific">Bordetella bronchiseptica 253</name>
    <dbReference type="NCBI Taxonomy" id="568707"/>
    <lineage>
        <taxon>Bacteria</taxon>
        <taxon>Pseudomonadati</taxon>
        <taxon>Pseudomonadota</taxon>
        <taxon>Betaproteobacteria</taxon>
        <taxon>Burkholderiales</taxon>
        <taxon>Alcaligenaceae</taxon>
        <taxon>Bordetella</taxon>
    </lineage>
</organism>
<gene>
    <name evidence="1" type="ORF">BN112_2217</name>
</gene>
<dbReference type="KEGG" id="bbh:BN112_2217"/>
<protein>
    <submittedName>
        <fullName evidence="1">Uncharacterized protein</fullName>
    </submittedName>
</protein>
<dbReference type="RefSeq" id="WP_003809136.1">
    <property type="nucleotide sequence ID" value="NC_019382.1"/>
</dbReference>
<proteinExistence type="predicted"/>
<evidence type="ECO:0000313" key="2">
    <source>
        <dbReference type="Proteomes" id="UP000007564"/>
    </source>
</evidence>
<dbReference type="GeneID" id="93202777"/>
<dbReference type="Proteomes" id="UP000007564">
    <property type="component" value="Chromosome"/>
</dbReference>
<name>A0A0C6P2X7_BORBO</name>
<dbReference type="EMBL" id="HE965806">
    <property type="protein sequence ID" value="CCJ54134.1"/>
    <property type="molecule type" value="Genomic_DNA"/>
</dbReference>
<dbReference type="AlphaFoldDB" id="A0A0C6P2X7"/>
<sequence length="110" mass="12348">MYRGHEAIKQFMQAIGLPWTPGQAESAELRASYRIGSGRPLNIDRTRVEFHCDDARAKVWVPEFARTSFHQWFEVAYQDFEYAPGASMLKIKAAARGNAAAYSVGLKPLA</sequence>
<reference evidence="1 2" key="1">
    <citation type="journal article" date="2012" name="BMC Genomics">
        <title>Comparative genomics of the classical Bordetella subspecies: the evolution and exchange of virulence-associated diversity amongst closely related pathogens.</title>
        <authorList>
            <person name="Park J."/>
            <person name="Zhang Y."/>
            <person name="Buboltz A.M."/>
            <person name="Zhang X."/>
            <person name="Schuster S.C."/>
            <person name="Ahuja U."/>
            <person name="Liu M."/>
            <person name="Miller J.F."/>
            <person name="Sebaihia M."/>
            <person name="Bentley S.D."/>
            <person name="Parkhill J."/>
            <person name="Harvill E.T."/>
        </authorList>
    </citation>
    <scope>NUCLEOTIDE SEQUENCE [LARGE SCALE GENOMIC DNA]</scope>
    <source>
        <strain evidence="1 2">253</strain>
    </source>
</reference>
<dbReference type="HOGENOM" id="CLU_151765_0_0_4"/>